<dbReference type="EMBL" id="BARS01047060">
    <property type="protein sequence ID" value="GAG35930.1"/>
    <property type="molecule type" value="Genomic_DNA"/>
</dbReference>
<dbReference type="AlphaFoldDB" id="X0WYZ2"/>
<evidence type="ECO:0000256" key="4">
    <source>
        <dbReference type="ARBA" id="ARBA00023004"/>
    </source>
</evidence>
<dbReference type="Gene3D" id="3.40.30.10">
    <property type="entry name" value="Glutaredoxin"/>
    <property type="match status" value="1"/>
</dbReference>
<organism evidence="7">
    <name type="scientific">marine sediment metagenome</name>
    <dbReference type="NCBI Taxonomy" id="412755"/>
    <lineage>
        <taxon>unclassified sequences</taxon>
        <taxon>metagenomes</taxon>
        <taxon>ecological metagenomes</taxon>
    </lineage>
</organism>
<keyword evidence="2" id="KW-0001">2Fe-2S</keyword>
<accession>X0WYZ2</accession>
<name>X0WYZ2_9ZZZZ</name>
<protein>
    <recommendedName>
        <fullName evidence="8">NAD(P)H-dependent oxidoreductase subunit E</fullName>
    </recommendedName>
</protein>
<keyword evidence="3" id="KW-0479">Metal-binding</keyword>
<dbReference type="InterPro" id="IPR042128">
    <property type="entry name" value="NuoE_dom"/>
</dbReference>
<keyword evidence="5" id="KW-0411">Iron-sulfur</keyword>
<evidence type="ECO:0000256" key="3">
    <source>
        <dbReference type="ARBA" id="ARBA00022723"/>
    </source>
</evidence>
<evidence type="ECO:0000256" key="6">
    <source>
        <dbReference type="ARBA" id="ARBA00034078"/>
    </source>
</evidence>
<dbReference type="InterPro" id="IPR041921">
    <property type="entry name" value="NuoE_N"/>
</dbReference>
<dbReference type="PIRSF" id="PIRSF000216">
    <property type="entry name" value="NADH_DH_24kDa"/>
    <property type="match status" value="1"/>
</dbReference>
<dbReference type="InterPro" id="IPR028431">
    <property type="entry name" value="NADP_DH_HndA-like"/>
</dbReference>
<evidence type="ECO:0000256" key="2">
    <source>
        <dbReference type="ARBA" id="ARBA00022714"/>
    </source>
</evidence>
<comment type="caution">
    <text evidence="7">The sequence shown here is derived from an EMBL/GenBank/DDBJ whole genome shotgun (WGS) entry which is preliminary data.</text>
</comment>
<sequence length="130" mass="14108">AIGHIPPEAIEEVAEFTHSTGNDVWGVASFYTNFRITPPGKHVVEVCWGPSCHLLGASAILQEVLDSLELAGEGETRDKNITFKYNTCLGACAQAPVVSVDHQLIGRVTPEAVRRRVEELRNGRADDVGK</sequence>
<proteinExistence type="inferred from homology"/>
<dbReference type="GO" id="GO:0046872">
    <property type="term" value="F:metal ion binding"/>
    <property type="evidence" value="ECO:0007669"/>
    <property type="project" value="UniProtKB-KW"/>
</dbReference>
<dbReference type="CDD" id="cd03064">
    <property type="entry name" value="TRX_Fd_NuoE"/>
    <property type="match status" value="1"/>
</dbReference>
<dbReference type="Pfam" id="PF01257">
    <property type="entry name" value="2Fe-2S_thioredx"/>
    <property type="match status" value="1"/>
</dbReference>
<feature type="non-terminal residue" evidence="7">
    <location>
        <position position="1"/>
    </location>
</feature>
<dbReference type="Gene3D" id="1.10.10.1590">
    <property type="entry name" value="NADH-quinone oxidoreductase subunit E"/>
    <property type="match status" value="1"/>
</dbReference>
<keyword evidence="4" id="KW-0408">Iron</keyword>
<dbReference type="InterPro" id="IPR036249">
    <property type="entry name" value="Thioredoxin-like_sf"/>
</dbReference>
<evidence type="ECO:0000256" key="1">
    <source>
        <dbReference type="ARBA" id="ARBA00010643"/>
    </source>
</evidence>
<dbReference type="GO" id="GO:0051537">
    <property type="term" value="F:2 iron, 2 sulfur cluster binding"/>
    <property type="evidence" value="ECO:0007669"/>
    <property type="project" value="UniProtKB-KW"/>
</dbReference>
<evidence type="ECO:0000256" key="5">
    <source>
        <dbReference type="ARBA" id="ARBA00023014"/>
    </source>
</evidence>
<dbReference type="PANTHER" id="PTHR43342">
    <property type="entry name" value="NADH-QUINONE OXIDOREDUCTASE, E SUBUNIT"/>
    <property type="match status" value="1"/>
</dbReference>
<dbReference type="InterPro" id="IPR002023">
    <property type="entry name" value="NuoE-like"/>
</dbReference>
<dbReference type="GO" id="GO:0016491">
    <property type="term" value="F:oxidoreductase activity"/>
    <property type="evidence" value="ECO:0007669"/>
    <property type="project" value="InterPro"/>
</dbReference>
<reference evidence="7" key="1">
    <citation type="journal article" date="2014" name="Front. Microbiol.">
        <title>High frequency of phylogenetically diverse reductive dehalogenase-homologous genes in deep subseafloor sedimentary metagenomes.</title>
        <authorList>
            <person name="Kawai M."/>
            <person name="Futagami T."/>
            <person name="Toyoda A."/>
            <person name="Takaki Y."/>
            <person name="Nishi S."/>
            <person name="Hori S."/>
            <person name="Arai W."/>
            <person name="Tsubouchi T."/>
            <person name="Morono Y."/>
            <person name="Uchiyama I."/>
            <person name="Ito T."/>
            <person name="Fujiyama A."/>
            <person name="Inagaki F."/>
            <person name="Takami H."/>
        </authorList>
    </citation>
    <scope>NUCLEOTIDE SEQUENCE</scope>
    <source>
        <strain evidence="7">Expedition CK06-06</strain>
    </source>
</reference>
<dbReference type="PANTHER" id="PTHR43342:SF1">
    <property type="entry name" value="BIFURCATING [FEFE] HYDROGENASE GAMMA SUBUNIT"/>
    <property type="match status" value="1"/>
</dbReference>
<evidence type="ECO:0000313" key="7">
    <source>
        <dbReference type="EMBL" id="GAG35930.1"/>
    </source>
</evidence>
<comment type="similarity">
    <text evidence="1">Belongs to the complex I 24 kDa subunit family.</text>
</comment>
<evidence type="ECO:0008006" key="8">
    <source>
        <dbReference type="Google" id="ProtNLM"/>
    </source>
</evidence>
<dbReference type="SUPFAM" id="SSF52833">
    <property type="entry name" value="Thioredoxin-like"/>
    <property type="match status" value="1"/>
</dbReference>
<gene>
    <name evidence="7" type="ORF">S01H1_70742</name>
</gene>
<comment type="cofactor">
    <cofactor evidence="6">
        <name>[2Fe-2S] cluster</name>
        <dbReference type="ChEBI" id="CHEBI:190135"/>
    </cofactor>
</comment>